<dbReference type="PANTHER" id="PTHR39463:SF1">
    <property type="entry name" value="MEDUSA"/>
    <property type="match status" value="1"/>
</dbReference>
<feature type="compositionally biased region" description="Polar residues" evidence="1">
    <location>
        <begin position="16"/>
        <end position="33"/>
    </location>
</feature>
<dbReference type="Proteomes" id="UP000292447">
    <property type="component" value="Chromosome I"/>
</dbReference>
<keyword evidence="4" id="KW-1185">Reference proteome</keyword>
<sequence length="482" mass="54816">MEYPNDLLALFPTAPFPQQGNPDWLQPGSNLPGTSEGDNEDSFEETAFQYSPKTQTSYLAPENYTNCASRHPSNFSGPFHHNPSIYNASMPISYSQQHAQYAMVDDTAQTDHPYGHEADQKQPLLALQSYSEPSINTLQHSGNPTRRLSHEVFPDLGRKRQRMVHTRTNSSLSSTRRNSLLPTGPPNGPCTPNIDHYSNYTTSSPCKPWPGLAASPTARIKHLPSMYLGYYEGPKYRNDGPKRYELVRGIASGQVTRPPYLSLKASFEYIPVELNVQGAQVNEINERPWLYEEQQDGRRIIRMERRQRGHVISARFLVVGLALEHPTPEKAPAGVKVVEVSCLNYVLQEDEDNGIRYSITSVEVVNIIEALISLTTMTLGSLRKEKGRIRLNLMPFWLKKPLSLKKAVVREVTDSRTDFARRIMRYDIRKPRGFDKDVRILLWEKLVPALHRAMQCYYAEVPKDDLLDSTMEDKSFSFEKAD</sequence>
<dbReference type="AlphaFoldDB" id="A0A4P6XIZ9"/>
<dbReference type="GO" id="GO:0005634">
    <property type="term" value="C:nucleus"/>
    <property type="evidence" value="ECO:0007669"/>
    <property type="project" value="TreeGrafter"/>
</dbReference>
<dbReference type="PANTHER" id="PTHR39463">
    <property type="entry name" value="MEDUSA"/>
    <property type="match status" value="1"/>
</dbReference>
<feature type="region of interest" description="Disordered" evidence="1">
    <location>
        <begin position="13"/>
        <end position="42"/>
    </location>
</feature>
<evidence type="ECO:0000313" key="4">
    <source>
        <dbReference type="Proteomes" id="UP000292447"/>
    </source>
</evidence>
<evidence type="ECO:0000259" key="2">
    <source>
        <dbReference type="Pfam" id="PF23305"/>
    </source>
</evidence>
<evidence type="ECO:0000256" key="1">
    <source>
        <dbReference type="SAM" id="MobiDB-lite"/>
    </source>
</evidence>
<proteinExistence type="predicted"/>
<accession>A0A4P6XIZ9</accession>
<dbReference type="Pfam" id="PF23305">
    <property type="entry name" value="DUF7082"/>
    <property type="match status" value="1"/>
</dbReference>
<feature type="compositionally biased region" description="Low complexity" evidence="1">
    <location>
        <begin position="166"/>
        <end position="182"/>
    </location>
</feature>
<protein>
    <recommendedName>
        <fullName evidence="2">DUF7082 domain-containing protein</fullName>
    </recommendedName>
</protein>
<name>A0A4P6XIZ9_9ASCO</name>
<dbReference type="EMBL" id="CP034456">
    <property type="protein sequence ID" value="QBM86425.1"/>
    <property type="molecule type" value="Genomic_DNA"/>
</dbReference>
<dbReference type="InterPro" id="IPR055509">
    <property type="entry name" value="DUF7082"/>
</dbReference>
<evidence type="ECO:0000313" key="3">
    <source>
        <dbReference type="EMBL" id="QBM86425.1"/>
    </source>
</evidence>
<gene>
    <name evidence="3" type="ORF">METSCH_A10650</name>
</gene>
<dbReference type="STRING" id="2163413.A0A4P6XIZ9"/>
<reference evidence="4" key="1">
    <citation type="submission" date="2019-03" db="EMBL/GenBank/DDBJ databases">
        <title>Snf2 controls pulcherriminic acid biosynthesis and connects pigmentation and antifungal activity of the yeast Metschnikowia pulcherrima.</title>
        <authorList>
            <person name="Gore-Lloyd D."/>
            <person name="Sumann I."/>
            <person name="Brachmann A.O."/>
            <person name="Schneeberger K."/>
            <person name="Ortiz-Merino R.A."/>
            <person name="Moreno-Beltran M."/>
            <person name="Schlaefli M."/>
            <person name="Kirner P."/>
            <person name="Santos Kron A."/>
            <person name="Wolfe K.H."/>
            <person name="Piel J."/>
            <person name="Ahrens C.H."/>
            <person name="Henk D."/>
            <person name="Freimoser F.M."/>
        </authorList>
    </citation>
    <scope>NUCLEOTIDE SEQUENCE [LARGE SCALE GENOMIC DNA]</scope>
    <source>
        <strain evidence="4">APC 1.2</strain>
    </source>
</reference>
<feature type="domain" description="DUF7082" evidence="2">
    <location>
        <begin position="281"/>
        <end position="452"/>
    </location>
</feature>
<feature type="region of interest" description="Disordered" evidence="1">
    <location>
        <begin position="160"/>
        <end position="190"/>
    </location>
</feature>
<organism evidence="3 4">
    <name type="scientific">Metschnikowia aff. pulcherrima</name>
    <dbReference type="NCBI Taxonomy" id="2163413"/>
    <lineage>
        <taxon>Eukaryota</taxon>
        <taxon>Fungi</taxon>
        <taxon>Dikarya</taxon>
        <taxon>Ascomycota</taxon>
        <taxon>Saccharomycotina</taxon>
        <taxon>Pichiomycetes</taxon>
        <taxon>Metschnikowiaceae</taxon>
        <taxon>Metschnikowia</taxon>
    </lineage>
</organism>